<dbReference type="PANTHER" id="PTHR16301:SF17">
    <property type="entry name" value="IMPACT FAMILY MEMBER YDL177C"/>
    <property type="match status" value="1"/>
</dbReference>
<dbReference type="Pfam" id="PF01205">
    <property type="entry name" value="Impact_N"/>
    <property type="match status" value="1"/>
</dbReference>
<dbReference type="GO" id="GO:0005737">
    <property type="term" value="C:cytoplasm"/>
    <property type="evidence" value="ECO:0007669"/>
    <property type="project" value="TreeGrafter"/>
</dbReference>
<comment type="similarity">
    <text evidence="1">Belongs to the IMPACT family.</text>
</comment>
<dbReference type="Gene3D" id="3.30.230.30">
    <property type="entry name" value="Impact, N-terminal domain"/>
    <property type="match status" value="1"/>
</dbReference>
<dbReference type="InterPro" id="IPR001498">
    <property type="entry name" value="Impact_N"/>
</dbReference>
<dbReference type="InterPro" id="IPR036956">
    <property type="entry name" value="Impact_N_sf"/>
</dbReference>
<dbReference type="GO" id="GO:0140469">
    <property type="term" value="P:GCN2-mediated signaling"/>
    <property type="evidence" value="ECO:0007669"/>
    <property type="project" value="TreeGrafter"/>
</dbReference>
<dbReference type="InterPro" id="IPR020568">
    <property type="entry name" value="Ribosomal_Su5_D2-typ_SF"/>
</dbReference>
<evidence type="ECO:0000313" key="3">
    <source>
        <dbReference type="EMBL" id="VEU22950.1"/>
    </source>
</evidence>
<evidence type="ECO:0000313" key="4">
    <source>
        <dbReference type="Proteomes" id="UP000290900"/>
    </source>
</evidence>
<organism evidence="3 4">
    <name type="scientific">Brettanomyces naardenensis</name>
    <name type="common">Yeast</name>
    <dbReference type="NCBI Taxonomy" id="13370"/>
    <lineage>
        <taxon>Eukaryota</taxon>
        <taxon>Fungi</taxon>
        <taxon>Dikarya</taxon>
        <taxon>Ascomycota</taxon>
        <taxon>Saccharomycotina</taxon>
        <taxon>Pichiomycetes</taxon>
        <taxon>Pichiales</taxon>
        <taxon>Pichiaceae</taxon>
        <taxon>Brettanomyces</taxon>
    </lineage>
</organism>
<name>A0A448YPT0_BRENA</name>
<dbReference type="Proteomes" id="UP000290900">
    <property type="component" value="Unassembled WGS sequence"/>
</dbReference>
<accession>A0A448YPT0</accession>
<evidence type="ECO:0000256" key="1">
    <source>
        <dbReference type="ARBA" id="ARBA00007665"/>
    </source>
</evidence>
<dbReference type="STRING" id="13370.A0A448YPT0"/>
<dbReference type="InParanoid" id="A0A448YPT0"/>
<feature type="domain" description="Impact N-terminal" evidence="2">
    <location>
        <begin position="34"/>
        <end position="157"/>
    </location>
</feature>
<dbReference type="OrthoDB" id="69641at2759"/>
<dbReference type="FunCoup" id="A0A448YPT0">
    <property type="interactions" value="10"/>
</dbReference>
<protein>
    <submittedName>
        <fullName evidence="3">DEKNAAC104013</fullName>
    </submittedName>
</protein>
<gene>
    <name evidence="3" type="ORF">BRENAR_LOCUS3681</name>
</gene>
<dbReference type="EMBL" id="CAACVR010000034">
    <property type="protein sequence ID" value="VEU22950.1"/>
    <property type="molecule type" value="Genomic_DNA"/>
</dbReference>
<evidence type="ECO:0000259" key="2">
    <source>
        <dbReference type="Pfam" id="PF01205"/>
    </source>
</evidence>
<dbReference type="InterPro" id="IPR023582">
    <property type="entry name" value="Impact"/>
</dbReference>
<dbReference type="AlphaFoldDB" id="A0A448YPT0"/>
<reference evidence="3 4" key="1">
    <citation type="submission" date="2018-12" db="EMBL/GenBank/DDBJ databases">
        <authorList>
            <person name="Tiukova I."/>
            <person name="Dainat J."/>
        </authorList>
    </citation>
    <scope>NUCLEOTIDE SEQUENCE [LARGE SCALE GENOMIC DNA]</scope>
</reference>
<keyword evidence="4" id="KW-1185">Reference proteome</keyword>
<proteinExistence type="inferred from homology"/>
<dbReference type="PANTHER" id="PTHR16301">
    <property type="entry name" value="IMPACT-RELATED"/>
    <property type="match status" value="1"/>
</dbReference>
<dbReference type="SUPFAM" id="SSF54211">
    <property type="entry name" value="Ribosomal protein S5 domain 2-like"/>
    <property type="match status" value="1"/>
</dbReference>
<sequence>MSVRCISVRRFSIGRPLRGLSSPWVQSDVITRSKSRFQGYCTPITSESQIAPAIEELLQLHKKVGKASHPAMYAWKTADSHISMKKGADNDPILKELRNLRQGYDDCGERGSGDRLMGLLDRMRLVNVLVAVTRWYGGVHLGPARFRCISDCAGEALKKGGYVSVSGKGWVDVAAIDRTTRAK</sequence>
<dbReference type="GO" id="GO:0006446">
    <property type="term" value="P:regulation of translational initiation"/>
    <property type="evidence" value="ECO:0007669"/>
    <property type="project" value="TreeGrafter"/>
</dbReference>